<proteinExistence type="inferred from homology"/>
<feature type="region of interest" description="Disordered" evidence="11">
    <location>
        <begin position="1"/>
        <end position="20"/>
    </location>
</feature>
<dbReference type="InterPro" id="IPR037129">
    <property type="entry name" value="XPA_sf"/>
</dbReference>
<name>A0AAV5A9W7_9AGAM</name>
<feature type="region of interest" description="Disordered" evidence="11">
    <location>
        <begin position="31"/>
        <end position="72"/>
    </location>
</feature>
<keyword evidence="7" id="KW-0238">DNA-binding</keyword>
<evidence type="ECO:0000256" key="6">
    <source>
        <dbReference type="ARBA" id="ARBA00022833"/>
    </source>
</evidence>
<organism evidence="13 14">
    <name type="scientific">Clathrus columnatus</name>
    <dbReference type="NCBI Taxonomy" id="1419009"/>
    <lineage>
        <taxon>Eukaryota</taxon>
        <taxon>Fungi</taxon>
        <taxon>Dikarya</taxon>
        <taxon>Basidiomycota</taxon>
        <taxon>Agaricomycotina</taxon>
        <taxon>Agaricomycetes</taxon>
        <taxon>Phallomycetidae</taxon>
        <taxon>Phallales</taxon>
        <taxon>Clathraceae</taxon>
        <taxon>Clathrus</taxon>
    </lineage>
</organism>
<evidence type="ECO:0000313" key="14">
    <source>
        <dbReference type="Proteomes" id="UP001050691"/>
    </source>
</evidence>
<evidence type="ECO:0000256" key="10">
    <source>
        <dbReference type="ARBA" id="ARBA00072989"/>
    </source>
</evidence>
<dbReference type="GO" id="GO:0008270">
    <property type="term" value="F:zinc ion binding"/>
    <property type="evidence" value="ECO:0007669"/>
    <property type="project" value="UniProtKB-KW"/>
</dbReference>
<dbReference type="InterPro" id="IPR022658">
    <property type="entry name" value="XPA_CS"/>
</dbReference>
<dbReference type="EMBL" id="BPWL01000004">
    <property type="protein sequence ID" value="GJJ09448.1"/>
    <property type="molecule type" value="Genomic_DNA"/>
</dbReference>
<sequence>MDDESSLVGSQGTLTSDETKRFEINRLKAKARQRTLDASLSSSSLVNENNKRPLEVVSSNSRSPTAPKPLKRDSRLGKYFDYDLSKMVNSKGGFLVEDDQEVTDNQRTLQRQKEREKAMANMDPPLFLDNNLNPKCDECQSVDIDQQFLKVFKCRVCHKCKQTLAEKYSLLTKTECKEDYLLTDAELRDEHELPHLLKANPHHSTFSNMMLYLRLQVEAFAWKKWGSPEALDAEYERRVKEKRQKKNKKFEAALRELRRKTKLSVWQQRQDAEHQHVFGPCITDENGNQKQVCTECDFEIEVEEF</sequence>
<feature type="domain" description="XPA C-terminal" evidence="12">
    <location>
        <begin position="167"/>
        <end position="217"/>
    </location>
</feature>
<dbReference type="GO" id="GO:1901255">
    <property type="term" value="P:nucleotide-excision repair involved in interstrand cross-link repair"/>
    <property type="evidence" value="ECO:0007669"/>
    <property type="project" value="TreeGrafter"/>
</dbReference>
<evidence type="ECO:0000259" key="12">
    <source>
        <dbReference type="Pfam" id="PF05181"/>
    </source>
</evidence>
<dbReference type="InterPro" id="IPR009061">
    <property type="entry name" value="DNA-bd_dom_put_sf"/>
</dbReference>
<dbReference type="GO" id="GO:0070914">
    <property type="term" value="P:UV-damage excision repair"/>
    <property type="evidence" value="ECO:0007669"/>
    <property type="project" value="TreeGrafter"/>
</dbReference>
<evidence type="ECO:0000256" key="11">
    <source>
        <dbReference type="SAM" id="MobiDB-lite"/>
    </source>
</evidence>
<comment type="caution">
    <text evidence="13">The sequence shown here is derived from an EMBL/GenBank/DDBJ whole genome shotgun (WGS) entry which is preliminary data.</text>
</comment>
<keyword evidence="3" id="KW-0479">Metal-binding</keyword>
<dbReference type="GO" id="GO:0003684">
    <property type="term" value="F:damaged DNA binding"/>
    <property type="evidence" value="ECO:0007669"/>
    <property type="project" value="InterPro"/>
</dbReference>
<dbReference type="GO" id="GO:0000110">
    <property type="term" value="C:nucleotide-excision repair factor 1 complex"/>
    <property type="evidence" value="ECO:0007669"/>
    <property type="project" value="TreeGrafter"/>
</dbReference>
<dbReference type="PROSITE" id="PS00753">
    <property type="entry name" value="XPA_2"/>
    <property type="match status" value="1"/>
</dbReference>
<feature type="compositionally biased region" description="Polar residues" evidence="11">
    <location>
        <begin position="7"/>
        <end position="16"/>
    </location>
</feature>
<keyword evidence="5" id="KW-0863">Zinc-finger</keyword>
<keyword evidence="4" id="KW-0227">DNA damage</keyword>
<dbReference type="InterPro" id="IPR000465">
    <property type="entry name" value="XPA/RAD14"/>
</dbReference>
<dbReference type="Proteomes" id="UP001050691">
    <property type="component" value="Unassembled WGS sequence"/>
</dbReference>
<dbReference type="GO" id="GO:0006284">
    <property type="term" value="P:base-excision repair"/>
    <property type="evidence" value="ECO:0007669"/>
    <property type="project" value="TreeGrafter"/>
</dbReference>
<comment type="subcellular location">
    <subcellularLocation>
        <location evidence="1">Nucleus</location>
    </subcellularLocation>
</comment>
<dbReference type="Pfam" id="PF01286">
    <property type="entry name" value="XPA_N"/>
    <property type="match status" value="1"/>
</dbReference>
<evidence type="ECO:0000256" key="8">
    <source>
        <dbReference type="ARBA" id="ARBA00023204"/>
    </source>
</evidence>
<comment type="similarity">
    <text evidence="2">Belongs to the XPA family.</text>
</comment>
<dbReference type="SUPFAM" id="SSF46955">
    <property type="entry name" value="Putative DNA-binding domain"/>
    <property type="match status" value="1"/>
</dbReference>
<keyword evidence="9" id="KW-0539">Nucleus</keyword>
<keyword evidence="14" id="KW-1185">Reference proteome</keyword>
<accession>A0AAV5A9W7</accession>
<dbReference type="InterPro" id="IPR022652">
    <property type="entry name" value="Znf_XPA_CS"/>
</dbReference>
<keyword evidence="6" id="KW-0862">Zinc</keyword>
<dbReference type="Gene3D" id="3.90.530.10">
    <property type="entry name" value="XPA C-terminal domain"/>
    <property type="match status" value="1"/>
</dbReference>
<evidence type="ECO:0000313" key="13">
    <source>
        <dbReference type="EMBL" id="GJJ09448.1"/>
    </source>
</evidence>
<evidence type="ECO:0000256" key="7">
    <source>
        <dbReference type="ARBA" id="ARBA00023125"/>
    </source>
</evidence>
<dbReference type="InterPro" id="IPR022656">
    <property type="entry name" value="XPA_C"/>
</dbReference>
<evidence type="ECO:0000256" key="4">
    <source>
        <dbReference type="ARBA" id="ARBA00022763"/>
    </source>
</evidence>
<evidence type="ECO:0000256" key="1">
    <source>
        <dbReference type="ARBA" id="ARBA00004123"/>
    </source>
</evidence>
<dbReference type="CDD" id="cd21077">
    <property type="entry name" value="DBD_Rad14"/>
    <property type="match status" value="1"/>
</dbReference>
<evidence type="ECO:0000256" key="9">
    <source>
        <dbReference type="ARBA" id="ARBA00023242"/>
    </source>
</evidence>
<keyword evidence="8" id="KW-0234">DNA repair</keyword>
<gene>
    <name evidence="13" type="ORF">Clacol_003671</name>
</gene>
<dbReference type="Pfam" id="PF05181">
    <property type="entry name" value="XPA_C"/>
    <property type="match status" value="1"/>
</dbReference>
<reference evidence="13" key="1">
    <citation type="submission" date="2021-10" db="EMBL/GenBank/DDBJ databases">
        <title>De novo Genome Assembly of Clathrus columnatus (Basidiomycota, Fungi) Using Illumina and Nanopore Sequence Data.</title>
        <authorList>
            <person name="Ogiso-Tanaka E."/>
            <person name="Itagaki H."/>
            <person name="Hosoya T."/>
            <person name="Hosaka K."/>
        </authorList>
    </citation>
    <scope>NUCLEOTIDE SEQUENCE</scope>
    <source>
        <strain evidence="13">MO-923</strain>
    </source>
</reference>
<dbReference type="GO" id="GO:0000715">
    <property type="term" value="P:nucleotide-excision repair, DNA damage recognition"/>
    <property type="evidence" value="ECO:0007669"/>
    <property type="project" value="TreeGrafter"/>
</dbReference>
<protein>
    <recommendedName>
        <fullName evidence="10">DNA repair protein RAD14</fullName>
    </recommendedName>
</protein>
<evidence type="ECO:0000256" key="3">
    <source>
        <dbReference type="ARBA" id="ARBA00022723"/>
    </source>
</evidence>
<evidence type="ECO:0000256" key="5">
    <source>
        <dbReference type="ARBA" id="ARBA00022771"/>
    </source>
</evidence>
<dbReference type="PANTHER" id="PTHR10142:SF0">
    <property type="entry name" value="DNA REPAIR PROTEIN COMPLEMENTING XP-A CELLS"/>
    <property type="match status" value="1"/>
</dbReference>
<dbReference type="NCBIfam" id="TIGR00598">
    <property type="entry name" value="rad14"/>
    <property type="match status" value="1"/>
</dbReference>
<dbReference type="PANTHER" id="PTHR10142">
    <property type="entry name" value="DNA REPAIR PROTEIN COMPLEMENTING XP-A CELLS"/>
    <property type="match status" value="1"/>
</dbReference>
<dbReference type="AlphaFoldDB" id="A0AAV5A9W7"/>
<evidence type="ECO:0000256" key="2">
    <source>
        <dbReference type="ARBA" id="ARBA00005548"/>
    </source>
</evidence>
<dbReference type="FunFam" id="3.90.530.10:FF:000003">
    <property type="entry name" value="Dna repair rad14 protein"/>
    <property type="match status" value="1"/>
</dbReference>